<dbReference type="Pfam" id="PF01541">
    <property type="entry name" value="GIY-YIG"/>
    <property type="match status" value="1"/>
</dbReference>
<name>A0A5N7MW26_9HYPH</name>
<dbReference type="OrthoDB" id="287318at2"/>
<comment type="caution">
    <text evidence="3">The sequence shown here is derived from an EMBL/GenBank/DDBJ whole genome shotgun (WGS) entry which is preliminary data.</text>
</comment>
<sequence length="96" mass="11212">MRERYAVYILASRKNGTLYIGITGNLLQRVEQHKSLAVPGFTRRYRVTNLVYVEMFADVNEAIAREKQLKGWNRAWKIRLIERSNPNWGDLDPTAC</sequence>
<dbReference type="PROSITE" id="PS50164">
    <property type="entry name" value="GIY_YIG"/>
    <property type="match status" value="1"/>
</dbReference>
<dbReference type="Proteomes" id="UP000403266">
    <property type="component" value="Unassembled WGS sequence"/>
</dbReference>
<feature type="domain" description="GIY-YIG" evidence="2">
    <location>
        <begin position="3"/>
        <end position="79"/>
    </location>
</feature>
<dbReference type="Gene3D" id="3.40.1440.10">
    <property type="entry name" value="GIY-YIG endonuclease"/>
    <property type="match status" value="1"/>
</dbReference>
<dbReference type="CDD" id="cd10448">
    <property type="entry name" value="GIY-YIG_unchar_3"/>
    <property type="match status" value="1"/>
</dbReference>
<dbReference type="SMART" id="SM00465">
    <property type="entry name" value="GIYc"/>
    <property type="match status" value="1"/>
</dbReference>
<dbReference type="InterPro" id="IPR050190">
    <property type="entry name" value="UPF0213_domain"/>
</dbReference>
<dbReference type="AlphaFoldDB" id="A0A5N7MW26"/>
<accession>A0A5N7MW26</accession>
<dbReference type="SUPFAM" id="SSF82771">
    <property type="entry name" value="GIY-YIG endonuclease"/>
    <property type="match status" value="1"/>
</dbReference>
<gene>
    <name evidence="3" type="ORF">FS320_41370</name>
</gene>
<dbReference type="InterPro" id="IPR000305">
    <property type="entry name" value="GIY-YIG_endonuc"/>
</dbReference>
<dbReference type="PANTHER" id="PTHR34477:SF5">
    <property type="entry name" value="BSL5627 PROTEIN"/>
    <property type="match status" value="1"/>
</dbReference>
<dbReference type="EMBL" id="VOSK01000569">
    <property type="protein sequence ID" value="MPR31177.1"/>
    <property type="molecule type" value="Genomic_DNA"/>
</dbReference>
<reference evidence="3 4" key="1">
    <citation type="journal article" date="2019" name="Syst. Appl. Microbiol.">
        <title>Microvirga tunisiensis sp. nov., a root nodule symbiotic bacterium isolated from Lupinus micranthus and L. luteus grown in Northern Tunisia.</title>
        <authorList>
            <person name="Msaddak A."/>
            <person name="Rejili M."/>
            <person name="Duran D."/>
            <person name="Mars M."/>
            <person name="Palacios J.M."/>
            <person name="Ruiz-Argueso T."/>
            <person name="Rey L."/>
            <person name="Imperial J."/>
        </authorList>
    </citation>
    <scope>NUCLEOTIDE SEQUENCE [LARGE SCALE GENOMIC DNA]</scope>
    <source>
        <strain evidence="3 4">Lmie10</strain>
    </source>
</reference>
<evidence type="ECO:0000256" key="1">
    <source>
        <dbReference type="ARBA" id="ARBA00007435"/>
    </source>
</evidence>
<evidence type="ECO:0000259" key="2">
    <source>
        <dbReference type="PROSITE" id="PS50164"/>
    </source>
</evidence>
<evidence type="ECO:0000313" key="3">
    <source>
        <dbReference type="EMBL" id="MPR31177.1"/>
    </source>
</evidence>
<dbReference type="InterPro" id="IPR035901">
    <property type="entry name" value="GIY-YIG_endonuc_sf"/>
</dbReference>
<dbReference type="PANTHER" id="PTHR34477">
    <property type="entry name" value="UPF0213 PROTEIN YHBQ"/>
    <property type="match status" value="1"/>
</dbReference>
<protein>
    <submittedName>
        <fullName evidence="3">GIY-YIG nuclease family protein</fullName>
    </submittedName>
</protein>
<keyword evidence="4" id="KW-1185">Reference proteome</keyword>
<comment type="similarity">
    <text evidence="1">Belongs to the UPF0213 family.</text>
</comment>
<evidence type="ECO:0000313" key="4">
    <source>
        <dbReference type="Proteomes" id="UP000403266"/>
    </source>
</evidence>
<dbReference type="RefSeq" id="WP_152718386.1">
    <property type="nucleotide sequence ID" value="NZ_VOSJ01000609.1"/>
</dbReference>
<proteinExistence type="inferred from homology"/>
<organism evidence="3 4">
    <name type="scientific">Microvirga tunisiensis</name>
    <dbReference type="NCBI Taxonomy" id="2108360"/>
    <lineage>
        <taxon>Bacteria</taxon>
        <taxon>Pseudomonadati</taxon>
        <taxon>Pseudomonadota</taxon>
        <taxon>Alphaproteobacteria</taxon>
        <taxon>Hyphomicrobiales</taxon>
        <taxon>Methylobacteriaceae</taxon>
        <taxon>Microvirga</taxon>
    </lineage>
</organism>